<reference evidence="3" key="1">
    <citation type="journal article" date="2010" name="PLoS Negl. Trop. Dis.">
        <title>The genome sequence of Trypanosoma brucei gambiense, causative agent of chronic human african trypanosomiasis.</title>
        <authorList>
            <person name="Jackson A.P."/>
            <person name="Sanders M."/>
            <person name="Berry A."/>
            <person name="McQuillan J."/>
            <person name="Aslett M.A."/>
            <person name="Quail M.A."/>
            <person name="Chukualim B."/>
            <person name="Capewell P."/>
            <person name="MacLeod A."/>
            <person name="Melville S.E."/>
            <person name="Gibson W."/>
            <person name="Barry J.D."/>
            <person name="Berriman M."/>
            <person name="Hertz-Fowler C."/>
        </authorList>
    </citation>
    <scope>NUCLEOTIDE SEQUENCE [LARGE SCALE GENOMIC DNA]</scope>
    <source>
        <strain evidence="3">MHOM/CI/86/DAL972</strain>
    </source>
</reference>
<name>C9ZLK5_TRYB9</name>
<dbReference type="Proteomes" id="UP000002316">
    <property type="component" value="Chromosome 3"/>
</dbReference>
<dbReference type="KEGG" id="tbg:TbgDal_III5560"/>
<evidence type="ECO:0000256" key="1">
    <source>
        <dbReference type="SAM" id="Phobius"/>
    </source>
</evidence>
<dbReference type="RefSeq" id="XP_011772504.1">
    <property type="nucleotide sequence ID" value="XM_011774202.1"/>
</dbReference>
<keyword evidence="1" id="KW-0472">Membrane</keyword>
<keyword evidence="1" id="KW-1133">Transmembrane helix</keyword>
<sequence length="106" mass="12281">MIVLPFPPFLSFFIVLSLFLSPFLVPLFVVFVNSLVPFVYFTFPIHSSTLPCLSSIITARTFIRWQMICDGREPLSFGVGRLLFMMCLFVYTTNVEGDSQRWRPLF</sequence>
<organism evidence="2 3">
    <name type="scientific">Trypanosoma brucei gambiense (strain MHOM/CI/86/DAL972)</name>
    <dbReference type="NCBI Taxonomy" id="679716"/>
    <lineage>
        <taxon>Eukaryota</taxon>
        <taxon>Discoba</taxon>
        <taxon>Euglenozoa</taxon>
        <taxon>Kinetoplastea</taxon>
        <taxon>Metakinetoplastina</taxon>
        <taxon>Trypanosomatida</taxon>
        <taxon>Trypanosomatidae</taxon>
        <taxon>Trypanosoma</taxon>
    </lineage>
</organism>
<feature type="transmembrane region" description="Helical" evidence="1">
    <location>
        <begin position="75"/>
        <end position="93"/>
    </location>
</feature>
<dbReference type="EMBL" id="FN554966">
    <property type="protein sequence ID" value="CBH10214.1"/>
    <property type="molecule type" value="Genomic_DNA"/>
</dbReference>
<feature type="transmembrane region" description="Helical" evidence="1">
    <location>
        <begin position="38"/>
        <end position="63"/>
    </location>
</feature>
<proteinExistence type="predicted"/>
<keyword evidence="1" id="KW-0812">Transmembrane</keyword>
<feature type="transmembrane region" description="Helical" evidence="1">
    <location>
        <begin position="12"/>
        <end position="32"/>
    </location>
</feature>
<evidence type="ECO:0000313" key="2">
    <source>
        <dbReference type="EMBL" id="CBH10214.1"/>
    </source>
</evidence>
<evidence type="ECO:0000313" key="3">
    <source>
        <dbReference type="Proteomes" id="UP000002316"/>
    </source>
</evidence>
<protein>
    <submittedName>
        <fullName evidence="2">Uncharacterized protein</fullName>
    </submittedName>
</protein>
<dbReference type="GeneID" id="23859366"/>
<accession>C9ZLK5</accession>
<dbReference type="AlphaFoldDB" id="C9ZLK5"/>
<gene>
    <name evidence="2" type="ORF">TbgDal_III5560</name>
</gene>